<dbReference type="EMBL" id="AEYI02001985">
    <property type="protein sequence ID" value="KFG31156.1"/>
    <property type="molecule type" value="Genomic_DNA"/>
</dbReference>
<sequence>MAPRNPLAKDPLHDDSLLMIPPPGFKFIPKSEVICGKAGCFECFDIYCERCESKDRRIVELEMRNNDLVKYITQLQAKLFGGPSVSQRRPPASGSAFSSRVPSAPGPGGSGYSGYPSQCAPPPVGQAGEPFAFIQSPILYDPSMDLSYVATTSFTPAPPDSIGGPSVPLGGRK</sequence>
<proteinExistence type="predicted"/>
<dbReference type="VEuPathDB" id="ToxoDB:TGP89_211850"/>
<protein>
    <submittedName>
        <fullName evidence="2">Uncharacterized protein</fullName>
    </submittedName>
</protein>
<reference evidence="2 3" key="1">
    <citation type="submission" date="2014-03" db="EMBL/GenBank/DDBJ databases">
        <authorList>
            <person name="Sibley D."/>
            <person name="Venepally P."/>
            <person name="Karamycheva S."/>
            <person name="Hadjithomas M."/>
            <person name="Khan A."/>
            <person name="Brunk B."/>
            <person name="Roos D."/>
            <person name="Caler E."/>
            <person name="Lorenzi H."/>
        </authorList>
    </citation>
    <scope>NUCLEOTIDE SEQUENCE [LARGE SCALE GENOMIC DNA]</scope>
    <source>
        <strain evidence="3">p89</strain>
    </source>
</reference>
<comment type="caution">
    <text evidence="2">The sequence shown here is derived from an EMBL/GenBank/DDBJ whole genome shotgun (WGS) entry which is preliminary data.</text>
</comment>
<dbReference type="Proteomes" id="UP000028828">
    <property type="component" value="Unassembled WGS sequence"/>
</dbReference>
<feature type="region of interest" description="Disordered" evidence="1">
    <location>
        <begin position="150"/>
        <end position="173"/>
    </location>
</feature>
<feature type="region of interest" description="Disordered" evidence="1">
    <location>
        <begin position="82"/>
        <end position="119"/>
    </location>
</feature>
<dbReference type="AlphaFoldDB" id="A0A086JG88"/>
<evidence type="ECO:0000313" key="3">
    <source>
        <dbReference type="Proteomes" id="UP000028828"/>
    </source>
</evidence>
<evidence type="ECO:0000256" key="1">
    <source>
        <dbReference type="SAM" id="MobiDB-lite"/>
    </source>
</evidence>
<dbReference type="OrthoDB" id="433333at2759"/>
<accession>A0A086JG88</accession>
<evidence type="ECO:0000313" key="2">
    <source>
        <dbReference type="EMBL" id="KFG31156.1"/>
    </source>
</evidence>
<name>A0A086JG88_TOXGO</name>
<organism evidence="2 3">
    <name type="scientific">Toxoplasma gondii p89</name>
    <dbReference type="NCBI Taxonomy" id="943119"/>
    <lineage>
        <taxon>Eukaryota</taxon>
        <taxon>Sar</taxon>
        <taxon>Alveolata</taxon>
        <taxon>Apicomplexa</taxon>
        <taxon>Conoidasida</taxon>
        <taxon>Coccidia</taxon>
        <taxon>Eucoccidiorida</taxon>
        <taxon>Eimeriorina</taxon>
        <taxon>Sarcocystidae</taxon>
        <taxon>Toxoplasma</taxon>
    </lineage>
</organism>
<gene>
    <name evidence="2" type="ORF">TGP89_211850</name>
</gene>